<dbReference type="InterPro" id="IPR000073">
    <property type="entry name" value="AB_hydrolase_1"/>
</dbReference>
<comment type="caution">
    <text evidence="2">The sequence shown here is derived from an EMBL/GenBank/DDBJ whole genome shotgun (WGS) entry which is preliminary data.</text>
</comment>
<evidence type="ECO:0000313" key="3">
    <source>
        <dbReference type="Proteomes" id="UP000535543"/>
    </source>
</evidence>
<sequence>MWDPQVRALSADHDVLAVDIRGHGESPVATVDYTISSLADDVLELLDRLDIGSAHVVGLSLGGAIAQYLAAHAPTRVRTLTLLCTSAKFGEPGGWLDRAVFVRSNGTGALAEAVVGRWFSPEFAGSVDSWVAMVTNTPDEGYARCCEALAHWDGRADLVRITAPTLVIAGAQDPATTPADLGAIADAIPNSTLHVLNPGAHLVNVEQSDAVSRLIADHIAAQGLDGDL</sequence>
<evidence type="ECO:0000259" key="1">
    <source>
        <dbReference type="Pfam" id="PF00561"/>
    </source>
</evidence>
<dbReference type="Pfam" id="PF00561">
    <property type="entry name" value="Abhydrolase_1"/>
    <property type="match status" value="2"/>
</dbReference>
<dbReference type="EMBL" id="VCQU01000019">
    <property type="protein sequence ID" value="NMN99514.1"/>
    <property type="molecule type" value="Genomic_DNA"/>
</dbReference>
<dbReference type="InterPro" id="IPR029058">
    <property type="entry name" value="AB_hydrolase_fold"/>
</dbReference>
<dbReference type="GO" id="GO:0016787">
    <property type="term" value="F:hydrolase activity"/>
    <property type="evidence" value="ECO:0007669"/>
    <property type="project" value="UniProtKB-KW"/>
</dbReference>
<reference evidence="2 3" key="2">
    <citation type="submission" date="2020-06" db="EMBL/GenBank/DDBJ databases">
        <title>Antribacter stalactiti gen. nov., sp. nov., a new member of the family Nacardiaceae isolated from a cave.</title>
        <authorList>
            <person name="Kim I.S."/>
        </authorList>
    </citation>
    <scope>NUCLEOTIDE SEQUENCE [LARGE SCALE GENOMIC DNA]</scope>
    <source>
        <strain evidence="2 3">YC2-7</strain>
    </source>
</reference>
<dbReference type="Proteomes" id="UP000535543">
    <property type="component" value="Unassembled WGS sequence"/>
</dbReference>
<reference evidence="2 3" key="1">
    <citation type="submission" date="2019-05" db="EMBL/GenBank/DDBJ databases">
        <authorList>
            <person name="Lee S.D."/>
        </authorList>
    </citation>
    <scope>NUCLEOTIDE SEQUENCE [LARGE SCALE GENOMIC DNA]</scope>
    <source>
        <strain evidence="2 3">YC2-7</strain>
    </source>
</reference>
<feature type="domain" description="AB hydrolase-1" evidence="1">
    <location>
        <begin position="121"/>
        <end position="206"/>
    </location>
</feature>
<dbReference type="PRINTS" id="PR00111">
    <property type="entry name" value="ABHYDROLASE"/>
</dbReference>
<gene>
    <name evidence="2" type="ORF">FGL95_31305</name>
</gene>
<accession>A0A848KRL4</accession>
<proteinExistence type="predicted"/>
<keyword evidence="2" id="KW-0378">Hydrolase</keyword>
<dbReference type="PANTHER" id="PTHR43798">
    <property type="entry name" value="MONOACYLGLYCEROL LIPASE"/>
    <property type="match status" value="1"/>
</dbReference>
<evidence type="ECO:0000313" key="2">
    <source>
        <dbReference type="EMBL" id="NMN99514.1"/>
    </source>
</evidence>
<dbReference type="SUPFAM" id="SSF53474">
    <property type="entry name" value="alpha/beta-Hydrolases"/>
    <property type="match status" value="1"/>
</dbReference>
<feature type="domain" description="AB hydrolase-1" evidence="1">
    <location>
        <begin position="1"/>
        <end position="101"/>
    </location>
</feature>
<organism evidence="2 3">
    <name type="scientific">Antrihabitans stalactiti</name>
    <dbReference type="NCBI Taxonomy" id="2584121"/>
    <lineage>
        <taxon>Bacteria</taxon>
        <taxon>Bacillati</taxon>
        <taxon>Actinomycetota</taxon>
        <taxon>Actinomycetes</taxon>
        <taxon>Mycobacteriales</taxon>
        <taxon>Nocardiaceae</taxon>
        <taxon>Antrihabitans</taxon>
    </lineage>
</organism>
<protein>
    <submittedName>
        <fullName evidence="2">Alpha/beta fold hydrolase</fullName>
    </submittedName>
</protein>
<name>A0A848KRL4_9NOCA</name>
<dbReference type="InterPro" id="IPR050266">
    <property type="entry name" value="AB_hydrolase_sf"/>
</dbReference>
<dbReference type="AlphaFoldDB" id="A0A848KRL4"/>
<keyword evidence="3" id="KW-1185">Reference proteome</keyword>
<dbReference type="Gene3D" id="3.40.50.1820">
    <property type="entry name" value="alpha/beta hydrolase"/>
    <property type="match status" value="1"/>
</dbReference>